<dbReference type="EMBL" id="BKCJ010002724">
    <property type="protein sequence ID" value="GEU50498.1"/>
    <property type="molecule type" value="Genomic_DNA"/>
</dbReference>
<evidence type="ECO:0000313" key="1">
    <source>
        <dbReference type="EMBL" id="GEU50498.1"/>
    </source>
</evidence>
<accession>A0A6L2KM29</accession>
<dbReference type="AlphaFoldDB" id="A0A6L2KM29"/>
<proteinExistence type="predicted"/>
<organism evidence="1">
    <name type="scientific">Tanacetum cinerariifolium</name>
    <name type="common">Dalmatian daisy</name>
    <name type="synonym">Chrysanthemum cinerariifolium</name>
    <dbReference type="NCBI Taxonomy" id="118510"/>
    <lineage>
        <taxon>Eukaryota</taxon>
        <taxon>Viridiplantae</taxon>
        <taxon>Streptophyta</taxon>
        <taxon>Embryophyta</taxon>
        <taxon>Tracheophyta</taxon>
        <taxon>Spermatophyta</taxon>
        <taxon>Magnoliopsida</taxon>
        <taxon>eudicotyledons</taxon>
        <taxon>Gunneridae</taxon>
        <taxon>Pentapetalae</taxon>
        <taxon>asterids</taxon>
        <taxon>campanulids</taxon>
        <taxon>Asterales</taxon>
        <taxon>Asteraceae</taxon>
        <taxon>Asteroideae</taxon>
        <taxon>Anthemideae</taxon>
        <taxon>Anthemidinae</taxon>
        <taxon>Tanacetum</taxon>
    </lineage>
</organism>
<feature type="non-terminal residue" evidence="1">
    <location>
        <position position="1"/>
    </location>
</feature>
<gene>
    <name evidence="1" type="ORF">Tci_022476</name>
</gene>
<sequence length="78" mass="8483">FFIISLIAVQTPGSGISNLLVVETTFTSSGNLYCKCVDVVEKAAEMGEVVVQVVAGNKVNKYSNFECGRDRDECLVYL</sequence>
<reference evidence="1" key="1">
    <citation type="journal article" date="2019" name="Sci. Rep.">
        <title>Draft genome of Tanacetum cinerariifolium, the natural source of mosquito coil.</title>
        <authorList>
            <person name="Yamashiro T."/>
            <person name="Shiraishi A."/>
            <person name="Satake H."/>
            <person name="Nakayama K."/>
        </authorList>
    </citation>
    <scope>NUCLEOTIDE SEQUENCE</scope>
</reference>
<name>A0A6L2KM29_TANCI</name>
<protein>
    <submittedName>
        <fullName evidence="1">Uncharacterized protein</fullName>
    </submittedName>
</protein>
<comment type="caution">
    <text evidence="1">The sequence shown here is derived from an EMBL/GenBank/DDBJ whole genome shotgun (WGS) entry which is preliminary data.</text>
</comment>